<dbReference type="AlphaFoldDB" id="A0A937W4P9"/>
<dbReference type="Proteomes" id="UP000712673">
    <property type="component" value="Unassembled WGS sequence"/>
</dbReference>
<keyword evidence="4" id="KW-0547">Nucleotide-binding</keyword>
<evidence type="ECO:0000259" key="7">
    <source>
        <dbReference type="SMART" id="SM00839"/>
    </source>
</evidence>
<evidence type="ECO:0000256" key="1">
    <source>
        <dbReference type="ARBA" id="ARBA00006382"/>
    </source>
</evidence>
<name>A0A937W4P9_UNCTE</name>
<reference evidence="8" key="1">
    <citation type="submission" date="2019-03" db="EMBL/GenBank/DDBJ databases">
        <title>Lake Tanganyika Metagenome-Assembled Genomes (MAGs).</title>
        <authorList>
            <person name="Tran P."/>
        </authorList>
    </citation>
    <scope>NUCLEOTIDE SEQUENCE</scope>
    <source>
        <strain evidence="8">K_DeepCast_65m_m2_066</strain>
    </source>
</reference>
<dbReference type="InterPro" id="IPR036291">
    <property type="entry name" value="NAD(P)-bd_dom_sf"/>
</dbReference>
<dbReference type="InterPro" id="IPR006097">
    <property type="entry name" value="Glu/Leu/Phe/Val/Trp_DH_dimer"/>
</dbReference>
<dbReference type="EMBL" id="VGLS01000650">
    <property type="protein sequence ID" value="MBM3225680.1"/>
    <property type="molecule type" value="Genomic_DNA"/>
</dbReference>
<evidence type="ECO:0000256" key="3">
    <source>
        <dbReference type="PIRSR" id="PIRSR000185-1"/>
    </source>
</evidence>
<dbReference type="PANTHER" id="PTHR11606">
    <property type="entry name" value="GLUTAMATE DEHYDROGENASE"/>
    <property type="match status" value="1"/>
</dbReference>
<feature type="binding site" evidence="4">
    <location>
        <position position="87"/>
    </location>
    <ligand>
        <name>substrate</name>
    </ligand>
</feature>
<gene>
    <name evidence="8" type="ORF">FJZ47_18030</name>
</gene>
<sequence length="366" mass="39747">MQAMVSAEHAMDKGKGMTESHTPSMLQVFNNHFDRAARYLKAPADLLEYIRACHSLYSIKFPVRIRGEVQIFHAYRAEHSHHRTPTKGGIRFAPDVDLDEVAALAALMTLKCAIVNVPFGGAKGAIALDPKAYEPDELERITRRYTTELVRKNFIGPAVDVPAPDMGTGEREMAWIADTYIMLNPNELNSLACVTGKPVAQGGIHGRTEATGRGVQYALREFFRHADLVQATRMQGELAGKRIAVQGFGNVGSHFARLVQAEDGAVIVGIAERDGTIYAPDGLDIQAVLQWREATGSIKHFPDATTFDDAKACLELDCDILVPAALQNQITAQNAGRIKAPLIAEGANGPTTAEGDAVLREHGKIV</sequence>
<dbReference type="PIRSF" id="PIRSF000185">
    <property type="entry name" value="Glu_DH"/>
    <property type="match status" value="1"/>
</dbReference>
<accession>A0A937W4P9</accession>
<feature type="active site" description="Proton donor" evidence="3">
    <location>
        <position position="123"/>
    </location>
</feature>
<comment type="similarity">
    <text evidence="1 6">Belongs to the Glu/Leu/Phe/Val dehydrogenases family.</text>
</comment>
<feature type="domain" description="Glutamate/phenylalanine/leucine/valine/L-tryptophan dehydrogenase C-terminal" evidence="7">
    <location>
        <begin position="204"/>
        <end position="366"/>
    </location>
</feature>
<dbReference type="SUPFAM" id="SSF51735">
    <property type="entry name" value="NAD(P)-binding Rossmann-fold domains"/>
    <property type="match status" value="1"/>
</dbReference>
<dbReference type="PANTHER" id="PTHR11606:SF13">
    <property type="entry name" value="GLUTAMATE DEHYDROGENASE 1, MITOCHONDRIAL"/>
    <property type="match status" value="1"/>
</dbReference>
<feature type="site" description="Important for catalysis" evidence="5">
    <location>
        <position position="165"/>
    </location>
</feature>
<keyword evidence="4" id="KW-0520">NAD</keyword>
<dbReference type="InterPro" id="IPR046346">
    <property type="entry name" value="Aminoacid_DH-like_N_sf"/>
</dbReference>
<evidence type="ECO:0000313" key="8">
    <source>
        <dbReference type="EMBL" id="MBM3225680.1"/>
    </source>
</evidence>
<evidence type="ECO:0000256" key="2">
    <source>
        <dbReference type="ARBA" id="ARBA00023002"/>
    </source>
</evidence>
<evidence type="ECO:0000256" key="4">
    <source>
        <dbReference type="PIRSR" id="PIRSR000185-2"/>
    </source>
</evidence>
<evidence type="ECO:0000256" key="5">
    <source>
        <dbReference type="PIRSR" id="PIRSR000185-3"/>
    </source>
</evidence>
<protein>
    <submittedName>
        <fullName evidence="8">Glu/Leu/Phe/Val dehydrogenase</fullName>
    </submittedName>
</protein>
<dbReference type="Pfam" id="PF02812">
    <property type="entry name" value="ELFV_dehydrog_N"/>
    <property type="match status" value="1"/>
</dbReference>
<dbReference type="GO" id="GO:0006538">
    <property type="term" value="P:L-glutamate catabolic process"/>
    <property type="evidence" value="ECO:0007669"/>
    <property type="project" value="TreeGrafter"/>
</dbReference>
<dbReference type="GO" id="GO:0000166">
    <property type="term" value="F:nucleotide binding"/>
    <property type="evidence" value="ECO:0007669"/>
    <property type="project" value="UniProtKB-KW"/>
</dbReference>
<organism evidence="8 9">
    <name type="scientific">Tectimicrobiota bacterium</name>
    <dbReference type="NCBI Taxonomy" id="2528274"/>
    <lineage>
        <taxon>Bacteria</taxon>
        <taxon>Pseudomonadati</taxon>
        <taxon>Nitrospinota/Tectimicrobiota group</taxon>
        <taxon>Candidatus Tectimicrobiota</taxon>
    </lineage>
</organism>
<feature type="binding site" evidence="4">
    <location>
        <position position="250"/>
    </location>
    <ligand>
        <name>NAD(+)</name>
        <dbReference type="ChEBI" id="CHEBI:57540"/>
    </ligand>
</feature>
<dbReference type="Gene3D" id="3.40.50.720">
    <property type="entry name" value="NAD(P)-binding Rossmann-like Domain"/>
    <property type="match status" value="1"/>
</dbReference>
<feature type="binding site" evidence="4">
    <location>
        <position position="111"/>
    </location>
    <ligand>
        <name>substrate</name>
    </ligand>
</feature>
<dbReference type="InterPro" id="IPR006096">
    <property type="entry name" value="Glu/Leu/Phe/Val/Trp_DH_C"/>
</dbReference>
<dbReference type="SUPFAM" id="SSF53223">
    <property type="entry name" value="Aminoacid dehydrogenase-like, N-terminal domain"/>
    <property type="match status" value="1"/>
</dbReference>
<evidence type="ECO:0000256" key="6">
    <source>
        <dbReference type="RuleBase" id="RU004417"/>
    </source>
</evidence>
<feature type="binding site" evidence="4">
    <location>
        <position position="211"/>
    </location>
    <ligand>
        <name>NAD(+)</name>
        <dbReference type="ChEBI" id="CHEBI:57540"/>
    </ligand>
</feature>
<dbReference type="SMART" id="SM00839">
    <property type="entry name" value="ELFV_dehydrog"/>
    <property type="match status" value="1"/>
</dbReference>
<dbReference type="GO" id="GO:0004352">
    <property type="term" value="F:glutamate dehydrogenase (NAD+) activity"/>
    <property type="evidence" value="ECO:0007669"/>
    <property type="project" value="TreeGrafter"/>
</dbReference>
<dbReference type="InterPro" id="IPR014362">
    <property type="entry name" value="Glu_DH"/>
</dbReference>
<dbReference type="PRINTS" id="PR00082">
    <property type="entry name" value="GLFDHDRGNASE"/>
</dbReference>
<evidence type="ECO:0000313" key="9">
    <source>
        <dbReference type="Proteomes" id="UP000712673"/>
    </source>
</evidence>
<dbReference type="InterPro" id="IPR006095">
    <property type="entry name" value="Glu/Leu/Phe/Val/Trp_DH"/>
</dbReference>
<feature type="non-terminal residue" evidence="8">
    <location>
        <position position="366"/>
    </location>
</feature>
<keyword evidence="2 6" id="KW-0560">Oxidoreductase</keyword>
<proteinExistence type="inferred from homology"/>
<dbReference type="Pfam" id="PF00208">
    <property type="entry name" value="ELFV_dehydrog"/>
    <property type="match status" value="1"/>
</dbReference>
<dbReference type="Gene3D" id="3.40.50.10860">
    <property type="entry name" value="Leucine Dehydrogenase, chain A, domain 1"/>
    <property type="match status" value="1"/>
</dbReference>
<comment type="caution">
    <text evidence="8">The sequence shown here is derived from an EMBL/GenBank/DDBJ whole genome shotgun (WGS) entry which is preliminary data.</text>
</comment>